<evidence type="ECO:0000259" key="8">
    <source>
        <dbReference type="Pfam" id="PF04049"/>
    </source>
</evidence>
<evidence type="ECO:0000256" key="3">
    <source>
        <dbReference type="ARBA" id="ARBA00022776"/>
    </source>
</evidence>
<feature type="repeat" description="TPR" evidence="7">
    <location>
        <begin position="314"/>
        <end position="347"/>
    </location>
</feature>
<evidence type="ECO:0000256" key="6">
    <source>
        <dbReference type="ARBA" id="ARBA00023306"/>
    </source>
</evidence>
<name>B3RNP3_TRIAD</name>
<dbReference type="RefSeq" id="XP_002109327.1">
    <property type="nucleotide sequence ID" value="XM_002109291.1"/>
</dbReference>
<evidence type="ECO:0000313" key="10">
    <source>
        <dbReference type="Proteomes" id="UP000009022"/>
    </source>
</evidence>
<dbReference type="GO" id="GO:0005680">
    <property type="term" value="C:anaphase-promoting complex"/>
    <property type="evidence" value="ECO:0000318"/>
    <property type="project" value="GO_Central"/>
</dbReference>
<sequence length="543" mass="63026">MDITFNRLAELGSHLSSSEADKLSSTVLTEDDNFETEYDLYVLTKSYFDCKEYQRAYKVSSNCKSQKLYFLRLYSWYMSGQKKQRDDQVGFTSVDKVCNQELYKLEKELKENLPSLDGYCLYLYGVVLKELDFKEEAIKILVDAINKRPLLWCAWEELIPLCSDVEMVMSLSLPDHWIKTFFLASVHNELHCAEEALVYCQSLKDLGFQSSLHVKSLIAFSYYNVRDYDNAEDYFEELHKAYPLRLENMDIYSNILYVKEKKIELSDLAHHVSSIDKFSVISCYVVGNYYSLIGQHKKALRYFQRALTLNPRYLFIWTLIGHEYMELANTSAAIEAYRKAIEINRNDFRAWYGLGQAYEILKMPYYSLFYYKRAQALRPNDSRMWTALGDINITINKLDDAKRCFLRALSVGVVVGDTCLKLARLMEKSGDESGAEVYFLRFIEISTSSVAVRKDTYLCHRYLANYYLKKANYDSALYHAQKCCEFTETCEEGKSVLLQLSRLAPTAKPVSNWNNVSNLDEDYQNQSSVMNLTDIGEDSMALP</sequence>
<gene>
    <name evidence="9" type="ORF">TRIADDRAFT_21637</name>
</gene>
<keyword evidence="1" id="KW-0132">Cell division</keyword>
<dbReference type="Pfam" id="PF13414">
    <property type="entry name" value="TPR_11"/>
    <property type="match status" value="1"/>
</dbReference>
<keyword evidence="10" id="KW-1185">Reference proteome</keyword>
<dbReference type="OMA" id="ERCLYHS"/>
<keyword evidence="6" id="KW-0131">Cell cycle</keyword>
<dbReference type="PANTHER" id="PTHR12558:SF10">
    <property type="entry name" value="CELL DIVISION CYCLE PROTEIN 23 HOMOLOG"/>
    <property type="match status" value="1"/>
</dbReference>
<dbReference type="GO" id="GO:0045842">
    <property type="term" value="P:positive regulation of mitotic metaphase/anaphase transition"/>
    <property type="evidence" value="ECO:0000318"/>
    <property type="project" value="GO_Central"/>
</dbReference>
<dbReference type="InterPro" id="IPR007192">
    <property type="entry name" value="APC8"/>
</dbReference>
<dbReference type="Pfam" id="PF13181">
    <property type="entry name" value="TPR_8"/>
    <property type="match status" value="2"/>
</dbReference>
<organism evidence="9 10">
    <name type="scientific">Trichoplax adhaerens</name>
    <name type="common">Trichoplax reptans</name>
    <dbReference type="NCBI Taxonomy" id="10228"/>
    <lineage>
        <taxon>Eukaryota</taxon>
        <taxon>Metazoa</taxon>
        <taxon>Placozoa</taxon>
        <taxon>Uniplacotomia</taxon>
        <taxon>Trichoplacea</taxon>
        <taxon>Trichoplacidae</taxon>
        <taxon>Trichoplax</taxon>
    </lineage>
</organism>
<dbReference type="EMBL" id="DS985242">
    <property type="protein sequence ID" value="EDV27493.1"/>
    <property type="molecule type" value="Genomic_DNA"/>
</dbReference>
<dbReference type="CTD" id="6751101"/>
<keyword evidence="4" id="KW-0833">Ubl conjugation pathway</keyword>
<keyword evidence="2" id="KW-0677">Repeat</keyword>
<dbReference type="GO" id="GO:0031145">
    <property type="term" value="P:anaphase-promoting complex-dependent catabolic process"/>
    <property type="evidence" value="ECO:0000318"/>
    <property type="project" value="GO_Central"/>
</dbReference>
<dbReference type="GO" id="GO:0051301">
    <property type="term" value="P:cell division"/>
    <property type="evidence" value="ECO:0000318"/>
    <property type="project" value="GO_Central"/>
</dbReference>
<dbReference type="KEGG" id="tad:TRIADDRAFT_21637"/>
<reference evidence="9 10" key="1">
    <citation type="journal article" date="2008" name="Nature">
        <title>The Trichoplax genome and the nature of placozoans.</title>
        <authorList>
            <person name="Srivastava M."/>
            <person name="Begovic E."/>
            <person name="Chapman J."/>
            <person name="Putnam N.H."/>
            <person name="Hellsten U."/>
            <person name="Kawashima T."/>
            <person name="Kuo A."/>
            <person name="Mitros T."/>
            <person name="Salamov A."/>
            <person name="Carpenter M.L."/>
            <person name="Signorovitch A.Y."/>
            <person name="Moreno M.A."/>
            <person name="Kamm K."/>
            <person name="Grimwood J."/>
            <person name="Schmutz J."/>
            <person name="Shapiro H."/>
            <person name="Grigoriev I.V."/>
            <person name="Buss L.W."/>
            <person name="Schierwater B."/>
            <person name="Dellaporta S.L."/>
            <person name="Rokhsar D.S."/>
        </authorList>
    </citation>
    <scope>NUCLEOTIDE SEQUENCE [LARGE SCALE GENOMIC DNA]</scope>
    <source>
        <strain evidence="9 10">Grell-BS-1999</strain>
    </source>
</reference>
<keyword evidence="5 7" id="KW-0802">TPR repeat</keyword>
<dbReference type="Pfam" id="PF13174">
    <property type="entry name" value="TPR_6"/>
    <property type="match status" value="1"/>
</dbReference>
<dbReference type="eggNOG" id="KOG1155">
    <property type="taxonomic scope" value="Eukaryota"/>
</dbReference>
<evidence type="ECO:0000256" key="5">
    <source>
        <dbReference type="ARBA" id="ARBA00022803"/>
    </source>
</evidence>
<dbReference type="GO" id="GO:0016567">
    <property type="term" value="P:protein ubiquitination"/>
    <property type="evidence" value="ECO:0000318"/>
    <property type="project" value="GO_Central"/>
</dbReference>
<protein>
    <recommendedName>
        <fullName evidence="8">Cdc23 domain-containing protein</fullName>
    </recommendedName>
</protein>
<dbReference type="InterPro" id="IPR019734">
    <property type="entry name" value="TPR_rpt"/>
</dbReference>
<dbReference type="STRING" id="10228.B3RNP3"/>
<dbReference type="GeneID" id="6751101"/>
<dbReference type="PhylomeDB" id="B3RNP3"/>
<feature type="repeat" description="TPR" evidence="7">
    <location>
        <begin position="280"/>
        <end position="313"/>
    </location>
</feature>
<dbReference type="Pfam" id="PF04049">
    <property type="entry name" value="ANAPC8"/>
    <property type="match status" value="1"/>
</dbReference>
<dbReference type="AlphaFoldDB" id="B3RNP3"/>
<dbReference type="HOGENOM" id="CLU_018320_2_1_1"/>
<evidence type="ECO:0000313" key="9">
    <source>
        <dbReference type="EMBL" id="EDV27493.1"/>
    </source>
</evidence>
<feature type="domain" description="Cdc23" evidence="8">
    <location>
        <begin position="29"/>
        <end position="205"/>
    </location>
</feature>
<evidence type="ECO:0000256" key="1">
    <source>
        <dbReference type="ARBA" id="ARBA00022618"/>
    </source>
</evidence>
<dbReference type="Gene3D" id="1.25.40.10">
    <property type="entry name" value="Tetratricopeptide repeat domain"/>
    <property type="match status" value="2"/>
</dbReference>
<proteinExistence type="predicted"/>
<keyword evidence="3" id="KW-0498">Mitosis</keyword>
<dbReference type="OrthoDB" id="10262026at2759"/>
<dbReference type="PANTHER" id="PTHR12558">
    <property type="entry name" value="CELL DIVISION CYCLE 16,23,27"/>
    <property type="match status" value="1"/>
</dbReference>
<evidence type="ECO:0000256" key="2">
    <source>
        <dbReference type="ARBA" id="ARBA00022737"/>
    </source>
</evidence>
<dbReference type="SMART" id="SM00028">
    <property type="entry name" value="TPR"/>
    <property type="match status" value="6"/>
</dbReference>
<evidence type="ECO:0000256" key="7">
    <source>
        <dbReference type="PROSITE-ProRule" id="PRU00339"/>
    </source>
</evidence>
<accession>B3RNP3</accession>
<evidence type="ECO:0000256" key="4">
    <source>
        <dbReference type="ARBA" id="ARBA00022786"/>
    </source>
</evidence>
<dbReference type="InParanoid" id="B3RNP3"/>
<dbReference type="SUPFAM" id="SSF48452">
    <property type="entry name" value="TPR-like"/>
    <property type="match status" value="2"/>
</dbReference>
<dbReference type="Proteomes" id="UP000009022">
    <property type="component" value="Unassembled WGS sequence"/>
</dbReference>
<dbReference type="InterPro" id="IPR011990">
    <property type="entry name" value="TPR-like_helical_dom_sf"/>
</dbReference>
<dbReference type="PROSITE" id="PS50005">
    <property type="entry name" value="TPR"/>
    <property type="match status" value="2"/>
</dbReference>